<name>A0A7G9GRZ9_9FIRM</name>
<keyword evidence="3" id="KW-1185">Reference proteome</keyword>
<sequence length="147" mass="16850">MKKSNLITGIIYIFIGAVCLYSALTTETKLDGLLFGFAGAGIVPGIAFVMKYFYWNHPDHKREFTEKLENQHIEQHDELKNKLANQSARYIFIINIMIISASTVIFSILGSLEVLENTKVMVFYLAAFLIFQIVSFNIIYQHLLKKH</sequence>
<feature type="transmembrane region" description="Helical" evidence="1">
    <location>
        <begin position="90"/>
        <end position="109"/>
    </location>
</feature>
<protein>
    <submittedName>
        <fullName evidence="2">Uncharacterized protein</fullName>
    </submittedName>
</protein>
<feature type="transmembrane region" description="Helical" evidence="1">
    <location>
        <begin position="121"/>
        <end position="140"/>
    </location>
</feature>
<dbReference type="KEGG" id="ehn:H9Q80_06435"/>
<reference evidence="2 3" key="1">
    <citation type="submission" date="2020-08" db="EMBL/GenBank/DDBJ databases">
        <authorList>
            <person name="Liu C."/>
            <person name="Sun Q."/>
        </authorList>
    </citation>
    <scope>NUCLEOTIDE SEQUENCE [LARGE SCALE GENOMIC DNA]</scope>
    <source>
        <strain evidence="2 3">NSJ-61</strain>
    </source>
</reference>
<feature type="transmembrane region" description="Helical" evidence="1">
    <location>
        <begin position="32"/>
        <end position="54"/>
    </location>
</feature>
<gene>
    <name evidence="2" type="ORF">H9Q80_06435</name>
</gene>
<proteinExistence type="predicted"/>
<evidence type="ECO:0000256" key="1">
    <source>
        <dbReference type="SAM" id="Phobius"/>
    </source>
</evidence>
<dbReference type="RefSeq" id="WP_117452633.1">
    <property type="nucleotide sequence ID" value="NZ_CP060636.1"/>
</dbReference>
<keyword evidence="1" id="KW-1133">Transmembrane helix</keyword>
<keyword evidence="1" id="KW-0472">Membrane</keyword>
<organism evidence="2 3">
    <name type="scientific">[Eubacterium] hominis</name>
    <dbReference type="NCBI Taxonomy" id="2764325"/>
    <lineage>
        <taxon>Bacteria</taxon>
        <taxon>Bacillati</taxon>
        <taxon>Bacillota</taxon>
        <taxon>Erysipelotrichia</taxon>
        <taxon>Erysipelotrichales</taxon>
        <taxon>Erysipelotrichaceae</taxon>
        <taxon>Amedibacillus</taxon>
    </lineage>
</organism>
<evidence type="ECO:0000313" key="2">
    <source>
        <dbReference type="EMBL" id="QNM13581.1"/>
    </source>
</evidence>
<accession>A0A7G9GRZ9</accession>
<evidence type="ECO:0000313" key="3">
    <source>
        <dbReference type="Proteomes" id="UP000515856"/>
    </source>
</evidence>
<dbReference type="AlphaFoldDB" id="A0A7G9GRZ9"/>
<keyword evidence="1" id="KW-0812">Transmembrane</keyword>
<dbReference type="EMBL" id="CP060636">
    <property type="protein sequence ID" value="QNM13581.1"/>
    <property type="molecule type" value="Genomic_DNA"/>
</dbReference>
<feature type="transmembrane region" description="Helical" evidence="1">
    <location>
        <begin position="7"/>
        <end position="26"/>
    </location>
</feature>
<dbReference type="Proteomes" id="UP000515856">
    <property type="component" value="Chromosome"/>
</dbReference>